<dbReference type="Gene3D" id="2.60.120.10">
    <property type="entry name" value="Jelly Rolls"/>
    <property type="match status" value="1"/>
</dbReference>
<dbReference type="InterPro" id="IPR018060">
    <property type="entry name" value="HTH_AraC"/>
</dbReference>
<evidence type="ECO:0000256" key="3">
    <source>
        <dbReference type="ARBA" id="ARBA00023159"/>
    </source>
</evidence>
<dbReference type="InterPro" id="IPR020449">
    <property type="entry name" value="Tscrpt_reg_AraC-type_HTH"/>
</dbReference>
<dbReference type="PROSITE" id="PS01124">
    <property type="entry name" value="HTH_ARAC_FAMILY_2"/>
    <property type="match status" value="1"/>
</dbReference>
<dbReference type="EMBL" id="ARXX01000022">
    <property type="protein sequence ID" value="MBF5056410.1"/>
    <property type="molecule type" value="Genomic_DNA"/>
</dbReference>
<keyword evidence="1" id="KW-0805">Transcription regulation</keyword>
<protein>
    <submittedName>
        <fullName evidence="6">Transcriptional activator of 4-hydroxyphenylacetate 3-monooxygenase operon, XylS/AraC family protein</fullName>
    </submittedName>
</protein>
<comment type="caution">
    <text evidence="6">The sequence shown here is derived from an EMBL/GenBank/DDBJ whole genome shotgun (WGS) entry which is preliminary data.</text>
</comment>
<dbReference type="PANTHER" id="PTHR43280:SF19">
    <property type="entry name" value="4-HYDROXYPHENYLACETATE CATABOLISM PROTEIN"/>
    <property type="match status" value="1"/>
</dbReference>
<accession>A0ABS0AT25</accession>
<evidence type="ECO:0000256" key="4">
    <source>
        <dbReference type="ARBA" id="ARBA00023163"/>
    </source>
</evidence>
<gene>
    <name evidence="6" type="ORF">Y5W_01704</name>
</gene>
<dbReference type="SUPFAM" id="SSF46689">
    <property type="entry name" value="Homeodomain-like"/>
    <property type="match status" value="1"/>
</dbReference>
<dbReference type="InterPro" id="IPR009057">
    <property type="entry name" value="Homeodomain-like_sf"/>
</dbReference>
<reference evidence="6 7" key="1">
    <citation type="submission" date="2012-09" db="EMBL/GenBank/DDBJ databases">
        <title>Genome Sequence of alkane-degrading Bacterium Alcanivorax sp. 521-1.</title>
        <authorList>
            <person name="Lai Q."/>
            <person name="Shao Z."/>
        </authorList>
    </citation>
    <scope>NUCLEOTIDE SEQUENCE [LARGE SCALE GENOMIC DNA]</scope>
    <source>
        <strain evidence="6 7">521-1</strain>
    </source>
</reference>
<dbReference type="InterPro" id="IPR014710">
    <property type="entry name" value="RmlC-like_jellyroll"/>
</dbReference>
<name>A0ABS0AT25_9GAMM</name>
<dbReference type="PROSITE" id="PS00041">
    <property type="entry name" value="HTH_ARAC_FAMILY_1"/>
    <property type="match status" value="1"/>
</dbReference>
<dbReference type="InterPro" id="IPR037923">
    <property type="entry name" value="HTH-like"/>
</dbReference>
<keyword evidence="7" id="KW-1185">Reference proteome</keyword>
<dbReference type="PANTHER" id="PTHR43280">
    <property type="entry name" value="ARAC-FAMILY TRANSCRIPTIONAL REGULATOR"/>
    <property type="match status" value="1"/>
</dbReference>
<evidence type="ECO:0000313" key="7">
    <source>
        <dbReference type="Proteomes" id="UP000662703"/>
    </source>
</evidence>
<evidence type="ECO:0000313" key="6">
    <source>
        <dbReference type="EMBL" id="MBF5056410.1"/>
    </source>
</evidence>
<dbReference type="PRINTS" id="PR00032">
    <property type="entry name" value="HTHARAC"/>
</dbReference>
<dbReference type="NCBIfam" id="TIGR02297">
    <property type="entry name" value="HpaA"/>
    <property type="match status" value="1"/>
</dbReference>
<keyword evidence="4" id="KW-0804">Transcription</keyword>
<dbReference type="InterPro" id="IPR003313">
    <property type="entry name" value="AraC-bd"/>
</dbReference>
<keyword evidence="2" id="KW-0238">DNA-binding</keyword>
<dbReference type="Proteomes" id="UP000662703">
    <property type="component" value="Unassembled WGS sequence"/>
</dbReference>
<dbReference type="InterPro" id="IPR011983">
    <property type="entry name" value="HpaA_TReg"/>
</dbReference>
<keyword evidence="3" id="KW-0010">Activator</keyword>
<dbReference type="SMART" id="SM00342">
    <property type="entry name" value="HTH_ARAC"/>
    <property type="match status" value="1"/>
</dbReference>
<dbReference type="RefSeq" id="WP_161385505.1">
    <property type="nucleotide sequence ID" value="NZ_ARXX01000022.1"/>
</dbReference>
<feature type="domain" description="HTH araC/xylS-type" evidence="5">
    <location>
        <begin position="197"/>
        <end position="295"/>
    </location>
</feature>
<dbReference type="SUPFAM" id="SSF51215">
    <property type="entry name" value="Regulatory protein AraC"/>
    <property type="match status" value="1"/>
</dbReference>
<dbReference type="Gene3D" id="1.10.10.60">
    <property type="entry name" value="Homeodomain-like"/>
    <property type="match status" value="1"/>
</dbReference>
<dbReference type="Pfam" id="PF02311">
    <property type="entry name" value="AraC_binding"/>
    <property type="match status" value="1"/>
</dbReference>
<organism evidence="6 7">
    <name type="scientific">Alloalcanivorax profundimaris</name>
    <dbReference type="NCBI Taxonomy" id="2735259"/>
    <lineage>
        <taxon>Bacteria</taxon>
        <taxon>Pseudomonadati</taxon>
        <taxon>Pseudomonadota</taxon>
        <taxon>Gammaproteobacteria</taxon>
        <taxon>Oceanospirillales</taxon>
        <taxon>Alcanivoracaceae</taxon>
        <taxon>Alloalcanivorax</taxon>
    </lineage>
</organism>
<dbReference type="Pfam" id="PF12833">
    <property type="entry name" value="HTH_18"/>
    <property type="match status" value="1"/>
</dbReference>
<dbReference type="InterPro" id="IPR018062">
    <property type="entry name" value="HTH_AraC-typ_CS"/>
</dbReference>
<evidence type="ECO:0000256" key="2">
    <source>
        <dbReference type="ARBA" id="ARBA00023125"/>
    </source>
</evidence>
<evidence type="ECO:0000259" key="5">
    <source>
        <dbReference type="PROSITE" id="PS01124"/>
    </source>
</evidence>
<evidence type="ECO:0000256" key="1">
    <source>
        <dbReference type="ARBA" id="ARBA00023015"/>
    </source>
</evidence>
<proteinExistence type="predicted"/>
<sequence>MKNNEPIPNINIGQVYDQRYADAEVHYDALGPMADFFGRNMPAHRHDRFFQVHFVKSGLVRVYLDERQHHQHGPLFFLTPPTVTHAFVTQADADGHVLTVRQQLVWSLLEESGDLADPAEVRPLCVARAQLEPRRHAELDRLERLFEALGDEAASDGPGRALAVRSLARLIFIRLFRLSSSALPSQPARHEDLAVFQRFQMLIEDHHAQHWTLSQYAEALDVTENRLNEICRRTAGKPSKRLVFDRQIQEARRLLIFTTASINEIGYRLGFNDPAYFSRFFTREAGMTPGRYRRHNRRG</sequence>